<proteinExistence type="predicted"/>
<evidence type="ECO:0000313" key="1">
    <source>
        <dbReference type="EMBL" id="MCI94105.1"/>
    </source>
</evidence>
<dbReference type="EMBL" id="LXQA011347434">
    <property type="protein sequence ID" value="MCI94105.1"/>
    <property type="molecule type" value="Genomic_DNA"/>
</dbReference>
<reference evidence="1 2" key="1">
    <citation type="journal article" date="2018" name="Front. Plant Sci.">
        <title>Red Clover (Trifolium pratense) and Zigzag Clover (T. medium) - A Picture of Genomic Similarities and Differences.</title>
        <authorList>
            <person name="Dluhosova J."/>
            <person name="Istvanek J."/>
            <person name="Nedelnik J."/>
            <person name="Repkova J."/>
        </authorList>
    </citation>
    <scope>NUCLEOTIDE SEQUENCE [LARGE SCALE GENOMIC DNA]</scope>
    <source>
        <strain evidence="2">cv. 10/8</strain>
        <tissue evidence="1">Leaf</tissue>
    </source>
</reference>
<dbReference type="AlphaFoldDB" id="A0A392W5B5"/>
<feature type="non-terminal residue" evidence="1">
    <location>
        <position position="36"/>
    </location>
</feature>
<sequence length="36" mass="4091">MSKSSPSNRDIRDFVMAHSGELKAEEDEIGEEIRQV</sequence>
<dbReference type="Proteomes" id="UP000265520">
    <property type="component" value="Unassembled WGS sequence"/>
</dbReference>
<comment type="caution">
    <text evidence="1">The sequence shown here is derived from an EMBL/GenBank/DDBJ whole genome shotgun (WGS) entry which is preliminary data.</text>
</comment>
<protein>
    <submittedName>
        <fullName evidence="1">Uncharacterized protein</fullName>
    </submittedName>
</protein>
<organism evidence="1 2">
    <name type="scientific">Trifolium medium</name>
    <dbReference type="NCBI Taxonomy" id="97028"/>
    <lineage>
        <taxon>Eukaryota</taxon>
        <taxon>Viridiplantae</taxon>
        <taxon>Streptophyta</taxon>
        <taxon>Embryophyta</taxon>
        <taxon>Tracheophyta</taxon>
        <taxon>Spermatophyta</taxon>
        <taxon>Magnoliopsida</taxon>
        <taxon>eudicotyledons</taxon>
        <taxon>Gunneridae</taxon>
        <taxon>Pentapetalae</taxon>
        <taxon>rosids</taxon>
        <taxon>fabids</taxon>
        <taxon>Fabales</taxon>
        <taxon>Fabaceae</taxon>
        <taxon>Papilionoideae</taxon>
        <taxon>50 kb inversion clade</taxon>
        <taxon>NPAAA clade</taxon>
        <taxon>Hologalegina</taxon>
        <taxon>IRL clade</taxon>
        <taxon>Trifolieae</taxon>
        <taxon>Trifolium</taxon>
    </lineage>
</organism>
<name>A0A392W5B5_9FABA</name>
<accession>A0A392W5B5</accession>
<keyword evidence="2" id="KW-1185">Reference proteome</keyword>
<evidence type="ECO:0000313" key="2">
    <source>
        <dbReference type="Proteomes" id="UP000265520"/>
    </source>
</evidence>